<dbReference type="OrthoDB" id="794301at2"/>
<dbReference type="Proteomes" id="UP000289857">
    <property type="component" value="Unassembled WGS sequence"/>
</dbReference>
<protein>
    <recommendedName>
        <fullName evidence="3">DUF5780 domain-containing protein</fullName>
    </recommendedName>
</protein>
<dbReference type="AlphaFoldDB" id="A0A4V1N2V0"/>
<evidence type="ECO:0000313" key="1">
    <source>
        <dbReference type="EMBL" id="RXR23494.1"/>
    </source>
</evidence>
<keyword evidence="2" id="KW-1185">Reference proteome</keyword>
<organism evidence="1 2">
    <name type="scientific">Flavobacterium stagni</name>
    <dbReference type="NCBI Taxonomy" id="2506421"/>
    <lineage>
        <taxon>Bacteria</taxon>
        <taxon>Pseudomonadati</taxon>
        <taxon>Bacteroidota</taxon>
        <taxon>Flavobacteriia</taxon>
        <taxon>Flavobacteriales</taxon>
        <taxon>Flavobacteriaceae</taxon>
        <taxon>Flavobacterium</taxon>
    </lineage>
</organism>
<sequence>MKLRVLFTGLFLTILIAGCNQKEKSVDNINNYSDSLERQIKAEKMTDSLIKSNVKSKYTKTDSTIKFPVIIVSSKLVKKEYSNRRDIKLVYKNVSGKRVEAIRFEWYGENAFGEPAEMGDSFLVGSGRGETDEALNPGKIGSGTWEINSSNAKKIINARAREVVFSDGSKWLLDEHTK</sequence>
<evidence type="ECO:0000313" key="2">
    <source>
        <dbReference type="Proteomes" id="UP000289857"/>
    </source>
</evidence>
<accession>A0A4V1N2V0</accession>
<reference evidence="2" key="1">
    <citation type="submission" date="2019-01" db="EMBL/GenBank/DDBJ databases">
        <title>Cytophagaceae bacterium strain CAR-16.</title>
        <authorList>
            <person name="Chen W.-M."/>
        </authorList>
    </citation>
    <scope>NUCLEOTIDE SEQUENCE [LARGE SCALE GENOMIC DNA]</scope>
    <source>
        <strain evidence="2">WWJ-16</strain>
    </source>
</reference>
<dbReference type="EMBL" id="SBKN01000002">
    <property type="protein sequence ID" value="RXR23494.1"/>
    <property type="molecule type" value="Genomic_DNA"/>
</dbReference>
<gene>
    <name evidence="1" type="ORF">EQG61_05875</name>
</gene>
<dbReference type="RefSeq" id="WP_129460973.1">
    <property type="nucleotide sequence ID" value="NZ_SBKN01000002.1"/>
</dbReference>
<dbReference type="PROSITE" id="PS51257">
    <property type="entry name" value="PROKAR_LIPOPROTEIN"/>
    <property type="match status" value="1"/>
</dbReference>
<proteinExistence type="predicted"/>
<name>A0A4V1N2V0_9FLAO</name>
<comment type="caution">
    <text evidence="1">The sequence shown here is derived from an EMBL/GenBank/DDBJ whole genome shotgun (WGS) entry which is preliminary data.</text>
</comment>
<evidence type="ECO:0008006" key="3">
    <source>
        <dbReference type="Google" id="ProtNLM"/>
    </source>
</evidence>